<gene>
    <name evidence="4" type="primary">hypD</name>
    <name evidence="4" type="ORF">E3J84_02345</name>
</gene>
<name>A0A523S1H5_UNCAE</name>
<evidence type="ECO:0000313" key="4">
    <source>
        <dbReference type="EMBL" id="TET11864.1"/>
    </source>
</evidence>
<keyword evidence="2" id="KW-0479">Metal-binding</keyword>
<dbReference type="NCBIfam" id="TIGR00075">
    <property type="entry name" value="hypD"/>
    <property type="match status" value="1"/>
</dbReference>
<dbReference type="Gene3D" id="3.40.50.11750">
    <property type="entry name" value="HypD, alpha/beta domain 1"/>
    <property type="match status" value="2"/>
</dbReference>
<evidence type="ECO:0000313" key="5">
    <source>
        <dbReference type="Proteomes" id="UP000316360"/>
    </source>
</evidence>
<dbReference type="AlphaFoldDB" id="A0A523S1H5"/>
<dbReference type="PANTHER" id="PTHR30149">
    <property type="entry name" value="HYDROGENASE PROTEIN ASSEMBLY PROTEIN HYPD"/>
    <property type="match status" value="1"/>
</dbReference>
<evidence type="ECO:0000256" key="1">
    <source>
        <dbReference type="ARBA" id="ARBA00007888"/>
    </source>
</evidence>
<dbReference type="GO" id="GO:0051604">
    <property type="term" value="P:protein maturation"/>
    <property type="evidence" value="ECO:0007669"/>
    <property type="project" value="TreeGrafter"/>
</dbReference>
<dbReference type="GO" id="GO:0070025">
    <property type="term" value="F:carbon monoxide binding"/>
    <property type="evidence" value="ECO:0007669"/>
    <property type="project" value="TreeGrafter"/>
</dbReference>
<accession>A0A523S1H5</accession>
<dbReference type="InterPro" id="IPR002780">
    <property type="entry name" value="Hyd_form_HypD"/>
</dbReference>
<evidence type="ECO:0000256" key="2">
    <source>
        <dbReference type="ARBA" id="ARBA00022723"/>
    </source>
</evidence>
<dbReference type="Pfam" id="PF01924">
    <property type="entry name" value="HypD"/>
    <property type="match status" value="1"/>
</dbReference>
<dbReference type="GO" id="GO:0005506">
    <property type="term" value="F:iron ion binding"/>
    <property type="evidence" value="ECO:0007669"/>
    <property type="project" value="TreeGrafter"/>
</dbReference>
<sequence length="364" mass="40291">MKYLSEFRNKEIVDKLARRINDLMADIDRDITLMEVCGTHTMVIFRYGIKDLLPPRLHLLSGPGCPVCVTANEYLDKAIAYASQDGVIIATFGDMVKVPGSRSSLAKEKSNGAQIRVVYSSLEALKIARDNPRSKIIFLGIGFETTAPTIASSILIASQEKLSNYFVLSSHKIIPPAMRVLVEDGQIKIDGFICPGHVSAITGSKIYEFISRDYGIPCVVAGFEPIDVLQSISLILSQIKSGQAKVENEYKRAVTREGNLKAQSLMEEVFDLDTFNWRGIGEIEQSGLKIREKYRDFDVEKRFPISIEKPHENPECICGAILKGLKTPLDCSLFKKVCHPTHPIGACMVSAEGTCAAYYKYGKG</sequence>
<protein>
    <submittedName>
        <fullName evidence="4">Hydrogenase formation protein HypD</fullName>
    </submittedName>
</protein>
<keyword evidence="3" id="KW-0408">Iron</keyword>
<dbReference type="Proteomes" id="UP000316360">
    <property type="component" value="Unassembled WGS sequence"/>
</dbReference>
<comment type="similarity">
    <text evidence="1">Belongs to the HypD family.</text>
</comment>
<evidence type="ECO:0000256" key="3">
    <source>
        <dbReference type="ARBA" id="ARBA00023004"/>
    </source>
</evidence>
<organism evidence="4 5">
    <name type="scientific">Aerophobetes bacterium</name>
    <dbReference type="NCBI Taxonomy" id="2030807"/>
    <lineage>
        <taxon>Bacteria</taxon>
        <taxon>Candidatus Aerophobota</taxon>
    </lineage>
</organism>
<dbReference type="Gene3D" id="6.10.20.100">
    <property type="match status" value="1"/>
</dbReference>
<reference evidence="4 5" key="1">
    <citation type="submission" date="2019-03" db="EMBL/GenBank/DDBJ databases">
        <title>Metabolic potential of uncultured bacteria and archaea associated with petroleum seepage in deep-sea sediments.</title>
        <authorList>
            <person name="Dong X."/>
            <person name="Hubert C."/>
        </authorList>
    </citation>
    <scope>NUCLEOTIDE SEQUENCE [LARGE SCALE GENOMIC DNA]</scope>
    <source>
        <strain evidence="4">E44_bin7</strain>
    </source>
</reference>
<dbReference type="InterPro" id="IPR042243">
    <property type="entry name" value="HypD_1"/>
</dbReference>
<proteinExistence type="inferred from homology"/>
<dbReference type="GO" id="GO:0051539">
    <property type="term" value="F:4 iron, 4 sulfur cluster binding"/>
    <property type="evidence" value="ECO:0007669"/>
    <property type="project" value="TreeGrafter"/>
</dbReference>
<dbReference type="EMBL" id="SOKJ01000124">
    <property type="protein sequence ID" value="TET11864.1"/>
    <property type="molecule type" value="Genomic_DNA"/>
</dbReference>
<comment type="caution">
    <text evidence="4">The sequence shown here is derived from an EMBL/GenBank/DDBJ whole genome shotgun (WGS) entry which is preliminary data.</text>
</comment>
<dbReference type="InterPro" id="IPR042244">
    <property type="entry name" value="HypD_2_sf"/>
</dbReference>
<dbReference type="PIRSF" id="PIRSF005622">
    <property type="entry name" value="Hydrgn_mat_hypD"/>
    <property type="match status" value="1"/>
</dbReference>
<dbReference type="PANTHER" id="PTHR30149:SF0">
    <property type="entry name" value="HYDROGENASE MATURATION FACTOR HYPD"/>
    <property type="match status" value="1"/>
</dbReference>